<reference evidence="2" key="1">
    <citation type="submission" date="2018-09" db="EMBL/GenBank/DDBJ databases">
        <title>Complete genome sequence of thermophilic cyanobacteria strain Thermosynechococcus elongatus PKUAC-SCTE542.</title>
        <authorList>
            <person name="Liang Y."/>
            <person name="Tang J."/>
            <person name="Daroch M."/>
        </authorList>
    </citation>
    <scope>NUCLEOTIDE SEQUENCE [LARGE SCALE GENOMIC DNA]</scope>
    <source>
        <strain evidence="2">E542</strain>
    </source>
</reference>
<evidence type="ECO:0000313" key="2">
    <source>
        <dbReference type="Proteomes" id="UP000261812"/>
    </source>
</evidence>
<accession>A0A3B7MEQ6</accession>
<dbReference type="AlphaFoldDB" id="A0A3B7MEQ6"/>
<proteinExistence type="predicted"/>
<dbReference type="CDD" id="cd10450">
    <property type="entry name" value="GIY-YIG_AtGrxS16_like"/>
    <property type="match status" value="1"/>
</dbReference>
<keyword evidence="2" id="KW-1185">Reference proteome</keyword>
<gene>
    <name evidence="1" type="ORF">D3A95_06305</name>
</gene>
<dbReference type="RefSeq" id="WP_181496763.1">
    <property type="nucleotide sequence ID" value="NZ_CP032152.1"/>
</dbReference>
<dbReference type="KEGG" id="tsq:D3A95_06305"/>
<name>A0A3B7MEQ6_9CYAN</name>
<dbReference type="EMBL" id="CP032152">
    <property type="protein sequence ID" value="AXY67881.1"/>
    <property type="molecule type" value="Genomic_DNA"/>
</dbReference>
<dbReference type="Proteomes" id="UP000261812">
    <property type="component" value="Chromosome"/>
</dbReference>
<protein>
    <submittedName>
        <fullName evidence="1">GIY-YIG nuclease family protein</fullName>
    </submittedName>
</protein>
<evidence type="ECO:0000313" key="1">
    <source>
        <dbReference type="EMBL" id="AXY67881.1"/>
    </source>
</evidence>
<sequence>MSLPAPTLAELPFHSYIDGSGRVAPDLKGAIGLYAIFDATDSVQYIGYSRDMRLSLLQHLVRCPQRCRGYKAIAIERPDRPWLEAVKQQWLAELGTVPLGNDCDRARWENAIDVREQMTEAERTAWASADPFTQPKLLKQVARRVEAAILEELQQRSLQEPLVFNAKLKESGRLDLK</sequence>
<organism evidence="1 2">
    <name type="scientific">Thermosynechococcus sichuanensis E542</name>
    <dbReference type="NCBI Taxonomy" id="2016101"/>
    <lineage>
        <taxon>Bacteria</taxon>
        <taxon>Bacillati</taxon>
        <taxon>Cyanobacteriota</taxon>
        <taxon>Cyanophyceae</taxon>
        <taxon>Acaryochloridales</taxon>
        <taxon>Thermosynechococcaceae</taxon>
        <taxon>Thermosynechococcus</taxon>
        <taxon>Thermosynechococcus sichuanensis</taxon>
    </lineage>
</organism>
<dbReference type="InterPro" id="IPR049578">
    <property type="entry name" value="CAXIP1-like_GIY-YIG_dom"/>
</dbReference>